<keyword evidence="3" id="KW-1185">Reference proteome</keyword>
<dbReference type="AlphaFoldDB" id="L9WY25"/>
<name>L9WY25_9EURY</name>
<dbReference type="Proteomes" id="UP000011688">
    <property type="component" value="Unassembled WGS sequence"/>
</dbReference>
<dbReference type="GO" id="GO:0046872">
    <property type="term" value="F:metal ion binding"/>
    <property type="evidence" value="ECO:0007669"/>
    <property type="project" value="InterPro"/>
</dbReference>
<organism evidence="2 3">
    <name type="scientific">Natronococcus amylolyticus DSM 10524</name>
    <dbReference type="NCBI Taxonomy" id="1227497"/>
    <lineage>
        <taxon>Archaea</taxon>
        <taxon>Methanobacteriati</taxon>
        <taxon>Methanobacteriota</taxon>
        <taxon>Stenosarchaea group</taxon>
        <taxon>Halobacteria</taxon>
        <taxon>Halobacteriales</taxon>
        <taxon>Natrialbaceae</taxon>
        <taxon>Natronococcus</taxon>
    </lineage>
</organism>
<evidence type="ECO:0000313" key="3">
    <source>
        <dbReference type="Proteomes" id="UP000011688"/>
    </source>
</evidence>
<sequence length="81" mass="8461">MRKTELSRVATGSMEQTTIDVRGMSCGGCEENVTDALEALEGVSSATANHEANEVRVEHDEGTTVDAIGSAIEDAGYEADA</sequence>
<gene>
    <name evidence="2" type="ORF">C491_19429</name>
</gene>
<proteinExistence type="predicted"/>
<protein>
    <submittedName>
        <fullName evidence="2">Heavy metal transport/detoxification protein</fullName>
    </submittedName>
</protein>
<feature type="domain" description="HMA" evidence="1">
    <location>
        <begin position="15"/>
        <end position="80"/>
    </location>
</feature>
<dbReference type="SUPFAM" id="SSF55008">
    <property type="entry name" value="HMA, heavy metal-associated domain"/>
    <property type="match status" value="1"/>
</dbReference>
<dbReference type="InterPro" id="IPR006121">
    <property type="entry name" value="HMA_dom"/>
</dbReference>
<dbReference type="EMBL" id="AOIB01000037">
    <property type="protein sequence ID" value="ELY54369.1"/>
    <property type="molecule type" value="Genomic_DNA"/>
</dbReference>
<dbReference type="PROSITE" id="PS50846">
    <property type="entry name" value="HMA_2"/>
    <property type="match status" value="1"/>
</dbReference>
<dbReference type="InterPro" id="IPR036163">
    <property type="entry name" value="HMA_dom_sf"/>
</dbReference>
<evidence type="ECO:0000259" key="1">
    <source>
        <dbReference type="PROSITE" id="PS50846"/>
    </source>
</evidence>
<dbReference type="eggNOG" id="arCOG02763">
    <property type="taxonomic scope" value="Archaea"/>
</dbReference>
<accession>L9WY25</accession>
<dbReference type="CDD" id="cd00371">
    <property type="entry name" value="HMA"/>
    <property type="match status" value="1"/>
</dbReference>
<reference evidence="2 3" key="1">
    <citation type="journal article" date="2014" name="PLoS Genet.">
        <title>Phylogenetically driven sequencing of extremely halophilic archaea reveals strategies for static and dynamic osmo-response.</title>
        <authorList>
            <person name="Becker E.A."/>
            <person name="Seitzer P.M."/>
            <person name="Tritt A."/>
            <person name="Larsen D."/>
            <person name="Krusor M."/>
            <person name="Yao A.I."/>
            <person name="Wu D."/>
            <person name="Madern D."/>
            <person name="Eisen J.A."/>
            <person name="Darling A.E."/>
            <person name="Facciotti M.T."/>
        </authorList>
    </citation>
    <scope>NUCLEOTIDE SEQUENCE [LARGE SCALE GENOMIC DNA]</scope>
    <source>
        <strain evidence="2 3">DSM 10524</strain>
    </source>
</reference>
<dbReference type="Gene3D" id="3.30.70.100">
    <property type="match status" value="1"/>
</dbReference>
<dbReference type="Pfam" id="PF00403">
    <property type="entry name" value="HMA"/>
    <property type="match status" value="1"/>
</dbReference>
<dbReference type="STRING" id="1227497.C491_19429"/>
<evidence type="ECO:0000313" key="2">
    <source>
        <dbReference type="EMBL" id="ELY54369.1"/>
    </source>
</evidence>
<comment type="caution">
    <text evidence="2">The sequence shown here is derived from an EMBL/GenBank/DDBJ whole genome shotgun (WGS) entry which is preliminary data.</text>
</comment>